<keyword evidence="1" id="KW-0472">Membrane</keyword>
<dbReference type="Proteomes" id="UP001642409">
    <property type="component" value="Unassembled WGS sequence"/>
</dbReference>
<accession>A0AA86PZY0</accession>
<proteinExistence type="predicted"/>
<organism evidence="2">
    <name type="scientific">Hexamita inflata</name>
    <dbReference type="NCBI Taxonomy" id="28002"/>
    <lineage>
        <taxon>Eukaryota</taxon>
        <taxon>Metamonada</taxon>
        <taxon>Diplomonadida</taxon>
        <taxon>Hexamitidae</taxon>
        <taxon>Hexamitinae</taxon>
        <taxon>Hexamita</taxon>
    </lineage>
</organism>
<reference evidence="3 4" key="2">
    <citation type="submission" date="2024-07" db="EMBL/GenBank/DDBJ databases">
        <authorList>
            <person name="Akdeniz Z."/>
        </authorList>
    </citation>
    <scope>NUCLEOTIDE SEQUENCE [LARGE SCALE GENOMIC DNA]</scope>
</reference>
<keyword evidence="4" id="KW-1185">Reference proteome</keyword>
<gene>
    <name evidence="2" type="ORF">HINF_LOCUS36831</name>
    <name evidence="3" type="ORF">HINF_LOCUS41216</name>
</gene>
<dbReference type="EMBL" id="CAXDID020000164">
    <property type="protein sequence ID" value="CAL6045628.1"/>
    <property type="molecule type" value="Genomic_DNA"/>
</dbReference>
<sequence>MHNCYDLKSKCINSCVNRSCFQSYFSDKYCCKEMFKTQIWEIIGIAFAVLVACIIIVIVVVKYKQLKDSRYEFSKVIKEKSVPVFEVEDYKNDRELLLPNSVYQIALEPLKK</sequence>
<keyword evidence="1" id="KW-0812">Transmembrane</keyword>
<dbReference type="EMBL" id="CATOUU010000793">
    <property type="protein sequence ID" value="CAI9949186.1"/>
    <property type="molecule type" value="Genomic_DNA"/>
</dbReference>
<name>A0AA86PZY0_9EUKA</name>
<protein>
    <submittedName>
        <fullName evidence="3">Hypothetical_protein</fullName>
    </submittedName>
</protein>
<evidence type="ECO:0000313" key="2">
    <source>
        <dbReference type="EMBL" id="CAI9949186.1"/>
    </source>
</evidence>
<reference evidence="2" key="1">
    <citation type="submission" date="2023-06" db="EMBL/GenBank/DDBJ databases">
        <authorList>
            <person name="Kurt Z."/>
        </authorList>
    </citation>
    <scope>NUCLEOTIDE SEQUENCE</scope>
</reference>
<comment type="caution">
    <text evidence="2">The sequence shown here is derived from an EMBL/GenBank/DDBJ whole genome shotgun (WGS) entry which is preliminary data.</text>
</comment>
<evidence type="ECO:0000256" key="1">
    <source>
        <dbReference type="SAM" id="Phobius"/>
    </source>
</evidence>
<feature type="transmembrane region" description="Helical" evidence="1">
    <location>
        <begin position="42"/>
        <end position="61"/>
    </location>
</feature>
<evidence type="ECO:0000313" key="4">
    <source>
        <dbReference type="Proteomes" id="UP001642409"/>
    </source>
</evidence>
<evidence type="ECO:0000313" key="3">
    <source>
        <dbReference type="EMBL" id="CAL6045628.1"/>
    </source>
</evidence>
<dbReference type="AlphaFoldDB" id="A0AA86PZY0"/>
<keyword evidence="1" id="KW-1133">Transmembrane helix</keyword>